<proteinExistence type="predicted"/>
<name>A0A075G918_9ARCH</name>
<evidence type="ECO:0000256" key="2">
    <source>
        <dbReference type="ARBA" id="ARBA00022982"/>
    </source>
</evidence>
<dbReference type="PROSITE" id="PS00194">
    <property type="entry name" value="THIOREDOXIN_1"/>
    <property type="match status" value="1"/>
</dbReference>
<reference evidence="8" key="1">
    <citation type="journal article" date="2014" name="Genome Biol. Evol.">
        <title>Pangenome evidence for extensive interdomain horizontal transfer affecting lineage core and shell genes in uncultured planktonic thaumarchaeota and euryarchaeota.</title>
        <authorList>
            <person name="Deschamps P."/>
            <person name="Zivanovic Y."/>
            <person name="Moreira D."/>
            <person name="Rodriguez-Valera F."/>
            <person name="Lopez-Garcia P."/>
        </authorList>
    </citation>
    <scope>NUCLEOTIDE SEQUENCE</scope>
</reference>
<organism evidence="8">
    <name type="scientific">uncultured marine thaumarchaeote KM3_12_C10</name>
    <dbReference type="NCBI Taxonomy" id="1455998"/>
    <lineage>
        <taxon>Archaea</taxon>
        <taxon>Nitrososphaerota</taxon>
        <taxon>environmental samples</taxon>
    </lineage>
</organism>
<evidence type="ECO:0000256" key="6">
    <source>
        <dbReference type="PIRSR" id="PIRSR000077-4"/>
    </source>
</evidence>
<dbReference type="PIRSF" id="PIRSF000077">
    <property type="entry name" value="Thioredoxin"/>
    <property type="match status" value="1"/>
</dbReference>
<evidence type="ECO:0000313" key="8">
    <source>
        <dbReference type="EMBL" id="AIF00154.1"/>
    </source>
</evidence>
<evidence type="ECO:0000256" key="5">
    <source>
        <dbReference type="PIRSR" id="PIRSR000077-1"/>
    </source>
</evidence>
<feature type="domain" description="Thioredoxin" evidence="7">
    <location>
        <begin position="1"/>
        <end position="108"/>
    </location>
</feature>
<dbReference type="FunFam" id="3.40.30.10:FF:000001">
    <property type="entry name" value="Thioredoxin"/>
    <property type="match status" value="1"/>
</dbReference>
<dbReference type="CDD" id="cd02947">
    <property type="entry name" value="TRX_family"/>
    <property type="match status" value="1"/>
</dbReference>
<feature type="site" description="Deprotonates C-terminal active site Cys" evidence="5">
    <location>
        <position position="26"/>
    </location>
</feature>
<dbReference type="GO" id="GO:0045454">
    <property type="term" value="P:cell redox homeostasis"/>
    <property type="evidence" value="ECO:0007669"/>
    <property type="project" value="TreeGrafter"/>
</dbReference>
<feature type="active site" description="Nucleophile" evidence="5">
    <location>
        <position position="32"/>
    </location>
</feature>
<dbReference type="SUPFAM" id="SSF52833">
    <property type="entry name" value="Thioredoxin-like"/>
    <property type="match status" value="1"/>
</dbReference>
<dbReference type="InterPro" id="IPR036249">
    <property type="entry name" value="Thioredoxin-like_sf"/>
</dbReference>
<evidence type="ECO:0000256" key="1">
    <source>
        <dbReference type="ARBA" id="ARBA00022448"/>
    </source>
</evidence>
<dbReference type="InterPro" id="IPR005746">
    <property type="entry name" value="Thioredoxin"/>
</dbReference>
<evidence type="ECO:0000259" key="7">
    <source>
        <dbReference type="PROSITE" id="PS51352"/>
    </source>
</evidence>
<dbReference type="Pfam" id="PF00085">
    <property type="entry name" value="Thioredoxin"/>
    <property type="match status" value="1"/>
</dbReference>
<feature type="disulfide bond" description="Redox-active" evidence="6">
    <location>
        <begin position="32"/>
        <end position="35"/>
    </location>
</feature>
<accession>A0A075G918</accession>
<dbReference type="AlphaFoldDB" id="A0A075G918"/>
<keyword evidence="4 6" id="KW-0676">Redox-active center</keyword>
<dbReference type="GO" id="GO:0005829">
    <property type="term" value="C:cytosol"/>
    <property type="evidence" value="ECO:0007669"/>
    <property type="project" value="TreeGrafter"/>
</dbReference>
<keyword evidence="1" id="KW-0813">Transport</keyword>
<gene>
    <name evidence="8" type="primary">trxA</name>
</gene>
<dbReference type="Gene3D" id="3.40.30.10">
    <property type="entry name" value="Glutaredoxin"/>
    <property type="match status" value="1"/>
</dbReference>
<dbReference type="GO" id="GO:0015035">
    <property type="term" value="F:protein-disulfide reductase activity"/>
    <property type="evidence" value="ECO:0007669"/>
    <property type="project" value="InterPro"/>
</dbReference>
<protein>
    <submittedName>
        <fullName evidence="8">Thioredoxin (TrxA)</fullName>
    </submittedName>
</protein>
<dbReference type="PANTHER" id="PTHR45663">
    <property type="entry name" value="GEO12009P1"/>
    <property type="match status" value="1"/>
</dbReference>
<dbReference type="EMBL" id="KF900582">
    <property type="protein sequence ID" value="AIF00154.1"/>
    <property type="molecule type" value="Genomic_DNA"/>
</dbReference>
<dbReference type="InterPro" id="IPR017937">
    <property type="entry name" value="Thioredoxin_CS"/>
</dbReference>
<keyword evidence="3 6" id="KW-1015">Disulfide bond</keyword>
<dbReference type="NCBIfam" id="TIGR01068">
    <property type="entry name" value="thioredoxin"/>
    <property type="match status" value="1"/>
</dbReference>
<feature type="active site" description="Nucleophile" evidence="5">
    <location>
        <position position="35"/>
    </location>
</feature>
<keyword evidence="2" id="KW-0249">Electron transport</keyword>
<dbReference type="PROSITE" id="PS51352">
    <property type="entry name" value="THIOREDOXIN_2"/>
    <property type="match status" value="1"/>
</dbReference>
<sequence>MAITEIDDPKSWETDVLSSDKPVFVDFWAQWCGPCRMVGPVVEELAGDYDGKVNFVKVNVDNAQEIAQKYNVFSIPTLILLNKGEIIAQQVGAGSKETYQNMIDRALDKI</sequence>
<evidence type="ECO:0000256" key="3">
    <source>
        <dbReference type="ARBA" id="ARBA00023157"/>
    </source>
</evidence>
<dbReference type="InterPro" id="IPR013766">
    <property type="entry name" value="Thioredoxin_domain"/>
</dbReference>
<evidence type="ECO:0000256" key="4">
    <source>
        <dbReference type="ARBA" id="ARBA00023284"/>
    </source>
</evidence>
<feature type="site" description="Contributes to redox potential value" evidence="5">
    <location>
        <position position="34"/>
    </location>
</feature>
<feature type="site" description="Contributes to redox potential value" evidence="5">
    <location>
        <position position="33"/>
    </location>
</feature>
<dbReference type="PRINTS" id="PR00421">
    <property type="entry name" value="THIOREDOXIN"/>
</dbReference>
<dbReference type="PANTHER" id="PTHR45663:SF11">
    <property type="entry name" value="GEO12009P1"/>
    <property type="match status" value="1"/>
</dbReference>